<keyword evidence="1" id="KW-0175">Coiled coil</keyword>
<dbReference type="EMBL" id="JAKCXM010000573">
    <property type="protein sequence ID" value="KAJ0392777.1"/>
    <property type="molecule type" value="Genomic_DNA"/>
</dbReference>
<sequence length="77" mass="8356">MLTAQAHAQPSTSAPPCSAKVDALKEGAALARHEVERIKENHRELVQKLEAGDLSAEEIEGQMAFIPELPQGVRRQA</sequence>
<protein>
    <submittedName>
        <fullName evidence="2">Uncharacterized protein</fullName>
    </submittedName>
</protein>
<keyword evidence="3" id="KW-1185">Reference proteome</keyword>
<evidence type="ECO:0000313" key="3">
    <source>
        <dbReference type="Proteomes" id="UP001209570"/>
    </source>
</evidence>
<comment type="caution">
    <text evidence="2">The sequence shown here is derived from an EMBL/GenBank/DDBJ whole genome shotgun (WGS) entry which is preliminary data.</text>
</comment>
<evidence type="ECO:0000256" key="1">
    <source>
        <dbReference type="SAM" id="Coils"/>
    </source>
</evidence>
<dbReference type="AlphaFoldDB" id="A0AAD5Q260"/>
<name>A0AAD5Q260_PYTIN</name>
<organism evidence="2 3">
    <name type="scientific">Pythium insidiosum</name>
    <name type="common">Pythiosis disease agent</name>
    <dbReference type="NCBI Taxonomy" id="114742"/>
    <lineage>
        <taxon>Eukaryota</taxon>
        <taxon>Sar</taxon>
        <taxon>Stramenopiles</taxon>
        <taxon>Oomycota</taxon>
        <taxon>Peronosporomycetes</taxon>
        <taxon>Pythiales</taxon>
        <taxon>Pythiaceae</taxon>
        <taxon>Pythium</taxon>
    </lineage>
</organism>
<evidence type="ECO:0000313" key="2">
    <source>
        <dbReference type="EMBL" id="KAJ0392777.1"/>
    </source>
</evidence>
<dbReference type="Proteomes" id="UP001209570">
    <property type="component" value="Unassembled WGS sequence"/>
</dbReference>
<reference evidence="2" key="1">
    <citation type="submission" date="2021-12" db="EMBL/GenBank/DDBJ databases">
        <title>Prjna785345.</title>
        <authorList>
            <person name="Rujirawat T."/>
            <person name="Krajaejun T."/>
        </authorList>
    </citation>
    <scope>NUCLEOTIDE SEQUENCE</scope>
    <source>
        <strain evidence="2">Pi057C3</strain>
    </source>
</reference>
<accession>A0AAD5Q260</accession>
<gene>
    <name evidence="2" type="ORF">P43SY_005623</name>
</gene>
<proteinExistence type="predicted"/>
<feature type="coiled-coil region" evidence="1">
    <location>
        <begin position="21"/>
        <end position="48"/>
    </location>
</feature>